<gene>
    <name evidence="2" type="ORF">GT360_14210</name>
</gene>
<dbReference type="RefSeq" id="WP_164649477.1">
    <property type="nucleotide sequence ID" value="NZ_CP047475.1"/>
</dbReference>
<accession>A0A7Z2T592</accession>
<dbReference type="GO" id="GO:0006352">
    <property type="term" value="P:DNA-templated transcription initiation"/>
    <property type="evidence" value="ECO:0007669"/>
    <property type="project" value="InterPro"/>
</dbReference>
<dbReference type="KEGG" id="vas:GT360_14210"/>
<protein>
    <submittedName>
        <fullName evidence="2">Sigma-70 family RNA polymerase sigma factor</fullName>
    </submittedName>
</protein>
<dbReference type="NCBIfam" id="TIGR02999">
    <property type="entry name" value="Sig-70_X6"/>
    <property type="match status" value="1"/>
</dbReference>
<dbReference type="InterPro" id="IPR053812">
    <property type="entry name" value="HTH_Sigma70_ECF-like"/>
</dbReference>
<dbReference type="GO" id="GO:0003700">
    <property type="term" value="F:DNA-binding transcription factor activity"/>
    <property type="evidence" value="ECO:0007669"/>
    <property type="project" value="InterPro"/>
</dbReference>
<sequence length="195" mass="21900">MTDQVNTQLFQQYLLGNKTAEAKLYSLAYTRLKDIAHATRAQSAQRHGEGNKVLSDSISATTALVHDAYVKLNHLSKDSLNTQRDFYLLAAKAMQQILIDNSRALAAQKRQPLQEPKPQSSATVSEMVGLVSFEKALDRFSARYPRQSDALKLKYYIGLTISEISLLLGCSDSLVEKDIRFSRAWLQSRLSAQLY</sequence>
<evidence type="ECO:0000259" key="1">
    <source>
        <dbReference type="Pfam" id="PF07638"/>
    </source>
</evidence>
<dbReference type="Proteomes" id="UP000464262">
    <property type="component" value="Chromosome 1"/>
</dbReference>
<dbReference type="Gene3D" id="1.10.10.10">
    <property type="entry name" value="Winged helix-like DNA-binding domain superfamily/Winged helix DNA-binding domain"/>
    <property type="match status" value="1"/>
</dbReference>
<evidence type="ECO:0000313" key="3">
    <source>
        <dbReference type="Proteomes" id="UP000464262"/>
    </source>
</evidence>
<proteinExistence type="predicted"/>
<dbReference type="InterPro" id="IPR013324">
    <property type="entry name" value="RNA_pol_sigma_r3/r4-like"/>
</dbReference>
<evidence type="ECO:0000313" key="2">
    <source>
        <dbReference type="EMBL" id="QIA64572.1"/>
    </source>
</evidence>
<feature type="domain" description="RNA polymerase sigma-70 ECF-like HTH" evidence="1">
    <location>
        <begin position="7"/>
        <end position="191"/>
    </location>
</feature>
<organism evidence="2 3">
    <name type="scientific">Vibrio astriarenae</name>
    <dbReference type="NCBI Taxonomy" id="1481923"/>
    <lineage>
        <taxon>Bacteria</taxon>
        <taxon>Pseudomonadati</taxon>
        <taxon>Pseudomonadota</taxon>
        <taxon>Gammaproteobacteria</taxon>
        <taxon>Vibrionales</taxon>
        <taxon>Vibrionaceae</taxon>
        <taxon>Vibrio</taxon>
    </lineage>
</organism>
<dbReference type="EMBL" id="CP047475">
    <property type="protein sequence ID" value="QIA64572.1"/>
    <property type="molecule type" value="Genomic_DNA"/>
</dbReference>
<dbReference type="AlphaFoldDB" id="A0A7Z2T592"/>
<dbReference type="Pfam" id="PF07638">
    <property type="entry name" value="Sigma70_ECF"/>
    <property type="match status" value="1"/>
</dbReference>
<dbReference type="InterPro" id="IPR011517">
    <property type="entry name" value="RNA_pol_sigma70_ECF-like"/>
</dbReference>
<dbReference type="InterPro" id="IPR036388">
    <property type="entry name" value="WH-like_DNA-bd_sf"/>
</dbReference>
<dbReference type="NCBIfam" id="TIGR02937">
    <property type="entry name" value="sigma70-ECF"/>
    <property type="match status" value="1"/>
</dbReference>
<reference evidence="2 3" key="1">
    <citation type="submission" date="2020-01" db="EMBL/GenBank/DDBJ databases">
        <title>Whole genome and functional gene identification of agarase of Vibrio HN897.</title>
        <authorList>
            <person name="Liu Y."/>
            <person name="Zhao Z."/>
        </authorList>
    </citation>
    <scope>NUCLEOTIDE SEQUENCE [LARGE SCALE GENOMIC DNA]</scope>
    <source>
        <strain evidence="2 3">HN897</strain>
    </source>
</reference>
<name>A0A7Z2T592_9VIBR</name>
<dbReference type="InterPro" id="IPR014284">
    <property type="entry name" value="RNA_pol_sigma-70_dom"/>
</dbReference>
<dbReference type="SUPFAM" id="SSF88659">
    <property type="entry name" value="Sigma3 and sigma4 domains of RNA polymerase sigma factors"/>
    <property type="match status" value="1"/>
</dbReference>
<keyword evidence="3" id="KW-1185">Reference proteome</keyword>